<sequence length="562" mass="64503">MKIETEDLTEKITPAQESSLVREITQKYDKYNDLRISQLDDARIMRETIYNTDIPKVNGWDNKISLPDIYELAQTLKSHISENLYSHPEAMFDVSGATPESQSFANKQKSMLVNTFEQMKLEDEIEKAIDSIVETGECTLFVGWETKIKHTRRALSLEEQLQNDSAKTFKVEEKLIYDNAKIKHIKCEDFVFDKYDKDNWDRCSKIYRTYSTIDELRSDKANNLLTEEKLETLKGVVAGKKNRNPDKAVEENKVEILEFWGDLELEDGTLLKNWLAVVAARREIIRFEPNPFVINPFIHANIIESPETGRGISPLRVALILNNISSTILNKQIDALALMMNPPYLAPKGCFNGTQDVQPGKIIEYDAALMPNQPIPLSFDKAMVGWDFLNYFKSTIESATGIFKNMTGNVQSYARTATELNYSATGQEARLNMLLDTINRKVIVPMVEKTADIIANFKLGTEIIGIHEKGQTSFLEIDDKIRNGNYIYRYGDRKATFERKLRLKELFDVVKSFAEVPEVAQRVDWMECFKFALEQYGIENADNFLKNEQTNVYQTSLLNMNT</sequence>
<evidence type="ECO:0000313" key="2">
    <source>
        <dbReference type="Proteomes" id="UP000824139"/>
    </source>
</evidence>
<proteinExistence type="predicted"/>
<protein>
    <recommendedName>
        <fullName evidence="3">Portal protein</fullName>
    </recommendedName>
</protein>
<evidence type="ECO:0000313" key="1">
    <source>
        <dbReference type="EMBL" id="HIS83799.1"/>
    </source>
</evidence>
<dbReference type="Pfam" id="PF23899">
    <property type="entry name" value="SU10_portal"/>
    <property type="match status" value="1"/>
</dbReference>
<comment type="caution">
    <text evidence="1">The sequence shown here is derived from an EMBL/GenBank/DDBJ whole genome shotgun (WGS) entry which is preliminary data.</text>
</comment>
<reference evidence="1" key="1">
    <citation type="submission" date="2020-10" db="EMBL/GenBank/DDBJ databases">
        <authorList>
            <person name="Gilroy R."/>
        </authorList>
    </citation>
    <scope>NUCLEOTIDE SEQUENCE</scope>
    <source>
        <strain evidence="1">CHK152-2994</strain>
    </source>
</reference>
<gene>
    <name evidence="1" type="ORF">IAD41_09380</name>
</gene>
<evidence type="ECO:0008006" key="3">
    <source>
        <dbReference type="Google" id="ProtNLM"/>
    </source>
</evidence>
<organism evidence="1 2">
    <name type="scientific">Candidatus Scatenecus faecavium</name>
    <dbReference type="NCBI Taxonomy" id="2840915"/>
    <lineage>
        <taxon>Bacteria</taxon>
        <taxon>Candidatus Scatenecus</taxon>
    </lineage>
</organism>
<dbReference type="EMBL" id="DVJO01000206">
    <property type="protein sequence ID" value="HIS83799.1"/>
    <property type="molecule type" value="Genomic_DNA"/>
</dbReference>
<accession>A0A9D1K5V2</accession>
<dbReference type="Proteomes" id="UP000824139">
    <property type="component" value="Unassembled WGS sequence"/>
</dbReference>
<dbReference type="AlphaFoldDB" id="A0A9D1K5V2"/>
<reference evidence="1" key="2">
    <citation type="journal article" date="2021" name="PeerJ">
        <title>Extensive microbial diversity within the chicken gut microbiome revealed by metagenomics and culture.</title>
        <authorList>
            <person name="Gilroy R."/>
            <person name="Ravi A."/>
            <person name="Getino M."/>
            <person name="Pursley I."/>
            <person name="Horton D.L."/>
            <person name="Alikhan N.F."/>
            <person name="Baker D."/>
            <person name="Gharbi K."/>
            <person name="Hall N."/>
            <person name="Watson M."/>
            <person name="Adriaenssens E.M."/>
            <person name="Foster-Nyarko E."/>
            <person name="Jarju S."/>
            <person name="Secka A."/>
            <person name="Antonio M."/>
            <person name="Oren A."/>
            <person name="Chaudhuri R.R."/>
            <person name="La Ragione R."/>
            <person name="Hildebrand F."/>
            <person name="Pallen M.J."/>
        </authorList>
    </citation>
    <scope>NUCLEOTIDE SEQUENCE</scope>
    <source>
        <strain evidence="1">CHK152-2994</strain>
    </source>
</reference>
<name>A0A9D1K5V2_9BACT</name>
<dbReference type="InterPro" id="IPR056909">
    <property type="entry name" value="SU10_portal"/>
</dbReference>